<dbReference type="PANTHER" id="PTHR30222">
    <property type="entry name" value="SPERMIDINE/PUTRESCINE-BINDING PERIPLASMIC PROTEIN"/>
    <property type="match status" value="1"/>
</dbReference>
<dbReference type="EMBL" id="JBIHMM010000001">
    <property type="protein sequence ID" value="MFH0252863.1"/>
    <property type="molecule type" value="Genomic_DNA"/>
</dbReference>
<reference evidence="7 8" key="1">
    <citation type="submission" date="2024-10" db="EMBL/GenBank/DDBJ databases">
        <authorList>
            <person name="Yang X.-N."/>
        </authorList>
    </citation>
    <scope>NUCLEOTIDE SEQUENCE [LARGE SCALE GENOMIC DNA]</scope>
    <source>
        <strain evidence="7 8">CAU 1059</strain>
    </source>
</reference>
<dbReference type="Proteomes" id="UP001607157">
    <property type="component" value="Unassembled WGS sequence"/>
</dbReference>
<dbReference type="InterPro" id="IPR006059">
    <property type="entry name" value="SBP"/>
</dbReference>
<organism evidence="7 8">
    <name type="scientific">Roseovarius aquimarinus</name>
    <dbReference type="NCBI Taxonomy" id="1229156"/>
    <lineage>
        <taxon>Bacteria</taxon>
        <taxon>Pseudomonadati</taxon>
        <taxon>Pseudomonadota</taxon>
        <taxon>Alphaproteobacteria</taxon>
        <taxon>Rhodobacterales</taxon>
        <taxon>Roseobacteraceae</taxon>
        <taxon>Roseovarius</taxon>
    </lineage>
</organism>
<evidence type="ECO:0000256" key="3">
    <source>
        <dbReference type="ARBA" id="ARBA00022448"/>
    </source>
</evidence>
<dbReference type="PROSITE" id="PS01037">
    <property type="entry name" value="SBP_BACTERIAL_1"/>
    <property type="match status" value="1"/>
</dbReference>
<comment type="similarity">
    <text evidence="2">Belongs to the bacterial solute-binding protein 1 family.</text>
</comment>
<dbReference type="PANTHER" id="PTHR30222:SF17">
    <property type="entry name" value="SPERMIDINE_PUTRESCINE-BINDING PERIPLASMIC PROTEIN"/>
    <property type="match status" value="1"/>
</dbReference>
<dbReference type="Gene3D" id="3.40.190.10">
    <property type="entry name" value="Periplasmic binding protein-like II"/>
    <property type="match status" value="2"/>
</dbReference>
<evidence type="ECO:0000313" key="7">
    <source>
        <dbReference type="EMBL" id="MFH0252863.1"/>
    </source>
</evidence>
<comment type="subcellular location">
    <subcellularLocation>
        <location evidence="1">Periplasm</location>
    </subcellularLocation>
</comment>
<accession>A0ABW7I3X2</accession>
<evidence type="ECO:0000256" key="6">
    <source>
        <dbReference type="SAM" id="SignalP"/>
    </source>
</evidence>
<keyword evidence="3" id="KW-0813">Transport</keyword>
<evidence type="ECO:0000256" key="1">
    <source>
        <dbReference type="ARBA" id="ARBA00004418"/>
    </source>
</evidence>
<keyword evidence="4 6" id="KW-0732">Signal</keyword>
<evidence type="ECO:0000256" key="5">
    <source>
        <dbReference type="ARBA" id="ARBA00022764"/>
    </source>
</evidence>
<evidence type="ECO:0000256" key="4">
    <source>
        <dbReference type="ARBA" id="ARBA00022729"/>
    </source>
</evidence>
<keyword evidence="8" id="KW-1185">Reference proteome</keyword>
<protein>
    <submittedName>
        <fullName evidence="7">Extracellular solute-binding protein</fullName>
    </submittedName>
</protein>
<name>A0ABW7I3X2_9RHOB</name>
<proteinExistence type="inferred from homology"/>
<dbReference type="InterPro" id="IPR001188">
    <property type="entry name" value="Sperm_putr-bd"/>
</dbReference>
<keyword evidence="5" id="KW-0574">Periplasm</keyword>
<dbReference type="SUPFAM" id="SSF53850">
    <property type="entry name" value="Periplasmic binding protein-like II"/>
    <property type="match status" value="1"/>
</dbReference>
<dbReference type="PRINTS" id="PR00909">
    <property type="entry name" value="SPERMDNBNDNG"/>
</dbReference>
<evidence type="ECO:0000256" key="2">
    <source>
        <dbReference type="ARBA" id="ARBA00008520"/>
    </source>
</evidence>
<dbReference type="Pfam" id="PF13416">
    <property type="entry name" value="SBP_bac_8"/>
    <property type="match status" value="1"/>
</dbReference>
<dbReference type="RefSeq" id="WP_377168805.1">
    <property type="nucleotide sequence ID" value="NZ_JBHTJC010000001.1"/>
</dbReference>
<comment type="caution">
    <text evidence="7">The sequence shown here is derived from an EMBL/GenBank/DDBJ whole genome shotgun (WGS) entry which is preliminary data.</text>
</comment>
<feature type="signal peptide" evidence="6">
    <location>
        <begin position="1"/>
        <end position="25"/>
    </location>
</feature>
<sequence length="356" mass="39607">MSAYRNLALAVSSAALLSAAGPSLAAGGDLVVFDWAGYEDPGFFQPYVDKHGEAPTYSFFGDEEEAFQKLRAGFEADVAHPCSQSVPKWMDAGLLAPLDTSRIERWDELEPGFRDIEAYMKDGEHYLVPVDWGNTALIYNTEELSEEDVQSLNAFIDPKHQGRISIGDNVDDAYALAFLATGVKDWTKATDEDFQEASDWLRKLHQNVRTYWSDGASLRQLMQSGEVYLTWSWNETFATMSGEGFPIAIKRDTDEGASSWVCGYSRLASGSEENEDLFYDFINAWLDPGSAEYIVTQWGYGHSNTAAMADIPEETLASVGLNVNDELRANTLWQAPVGPELREKMIAEFEMIKAGF</sequence>
<gene>
    <name evidence="7" type="ORF">ACGRVM_03100</name>
</gene>
<dbReference type="InterPro" id="IPR006061">
    <property type="entry name" value="SBP_1_CS"/>
</dbReference>
<feature type="chain" id="PRO_5047424287" evidence="6">
    <location>
        <begin position="26"/>
        <end position="356"/>
    </location>
</feature>
<evidence type="ECO:0000313" key="8">
    <source>
        <dbReference type="Proteomes" id="UP001607157"/>
    </source>
</evidence>